<comment type="similarity">
    <text evidence="1">Belongs to the sigma-70 factor family.</text>
</comment>
<dbReference type="GO" id="GO:0003677">
    <property type="term" value="F:DNA binding"/>
    <property type="evidence" value="ECO:0007669"/>
    <property type="project" value="UniProtKB-KW"/>
</dbReference>
<reference evidence="7" key="2">
    <citation type="journal article" date="2021" name="PeerJ">
        <title>Extensive microbial diversity within the chicken gut microbiome revealed by metagenomics and culture.</title>
        <authorList>
            <person name="Gilroy R."/>
            <person name="Ravi A."/>
            <person name="Getino M."/>
            <person name="Pursley I."/>
            <person name="Horton D.L."/>
            <person name="Alikhan N.F."/>
            <person name="Baker D."/>
            <person name="Gharbi K."/>
            <person name="Hall N."/>
            <person name="Watson M."/>
            <person name="Adriaenssens E.M."/>
            <person name="Foster-Nyarko E."/>
            <person name="Jarju S."/>
            <person name="Secka A."/>
            <person name="Antonio M."/>
            <person name="Oren A."/>
            <person name="Chaudhuri R.R."/>
            <person name="La Ragione R."/>
            <person name="Hildebrand F."/>
            <person name="Pallen M.J."/>
        </authorList>
    </citation>
    <scope>NUCLEOTIDE SEQUENCE</scope>
    <source>
        <strain evidence="7">18911</strain>
    </source>
</reference>
<evidence type="ECO:0000313" key="8">
    <source>
        <dbReference type="Proteomes" id="UP000824094"/>
    </source>
</evidence>
<sequence>LKDRIADPGDFNDALDKMLLKDAIMKLKERDRKIIILRYFRDRTQSEVAEELGVSQVQVSRLESKILKQIAKELK</sequence>
<protein>
    <submittedName>
        <fullName evidence="7">Sigma-70 family RNA polymerase sigma factor</fullName>
    </submittedName>
</protein>
<dbReference type="EMBL" id="DVNF01000178">
    <property type="protein sequence ID" value="HIU60955.1"/>
    <property type="molecule type" value="Genomic_DNA"/>
</dbReference>
<dbReference type="Pfam" id="PF04545">
    <property type="entry name" value="Sigma70_r4"/>
    <property type="match status" value="1"/>
</dbReference>
<organism evidence="7 8">
    <name type="scientific">Candidatus Stercoripulliclostridium merdigallinarum</name>
    <dbReference type="NCBI Taxonomy" id="2840951"/>
    <lineage>
        <taxon>Bacteria</taxon>
        <taxon>Bacillati</taxon>
        <taxon>Bacillota</taxon>
        <taxon>Clostridia</taxon>
        <taxon>Eubacteriales</taxon>
        <taxon>Candidatus Stercoripulliclostridium</taxon>
    </lineage>
</organism>
<evidence type="ECO:0000256" key="3">
    <source>
        <dbReference type="ARBA" id="ARBA00023082"/>
    </source>
</evidence>
<evidence type="ECO:0000256" key="5">
    <source>
        <dbReference type="ARBA" id="ARBA00023163"/>
    </source>
</evidence>
<dbReference type="SUPFAM" id="SSF88659">
    <property type="entry name" value="Sigma3 and sigma4 domains of RNA polymerase sigma factors"/>
    <property type="match status" value="1"/>
</dbReference>
<feature type="domain" description="HTH cro/C1-type" evidence="6">
    <location>
        <begin position="34"/>
        <end position="64"/>
    </location>
</feature>
<dbReference type="InterPro" id="IPR000943">
    <property type="entry name" value="RNA_pol_sigma70"/>
</dbReference>
<reference evidence="7" key="1">
    <citation type="submission" date="2020-10" db="EMBL/GenBank/DDBJ databases">
        <authorList>
            <person name="Gilroy R."/>
        </authorList>
    </citation>
    <scope>NUCLEOTIDE SEQUENCE</scope>
    <source>
        <strain evidence="7">18911</strain>
    </source>
</reference>
<gene>
    <name evidence="7" type="ORF">IAB05_06150</name>
</gene>
<dbReference type="PROSITE" id="PS50943">
    <property type="entry name" value="HTH_CROC1"/>
    <property type="match status" value="1"/>
</dbReference>
<dbReference type="InterPro" id="IPR001387">
    <property type="entry name" value="Cro/C1-type_HTH"/>
</dbReference>
<dbReference type="InterPro" id="IPR013324">
    <property type="entry name" value="RNA_pol_sigma_r3/r4-like"/>
</dbReference>
<evidence type="ECO:0000259" key="6">
    <source>
        <dbReference type="PROSITE" id="PS50943"/>
    </source>
</evidence>
<dbReference type="GO" id="GO:0006352">
    <property type="term" value="P:DNA-templated transcription initiation"/>
    <property type="evidence" value="ECO:0007669"/>
    <property type="project" value="InterPro"/>
</dbReference>
<evidence type="ECO:0000256" key="1">
    <source>
        <dbReference type="ARBA" id="ARBA00007788"/>
    </source>
</evidence>
<keyword evidence="4" id="KW-0238">DNA-binding</keyword>
<name>A0A9D1MI95_9FIRM</name>
<comment type="caution">
    <text evidence="7">The sequence shown here is derived from an EMBL/GenBank/DDBJ whole genome shotgun (WGS) entry which is preliminary data.</text>
</comment>
<proteinExistence type="inferred from homology"/>
<dbReference type="CDD" id="cd06171">
    <property type="entry name" value="Sigma70_r4"/>
    <property type="match status" value="1"/>
</dbReference>
<evidence type="ECO:0000256" key="2">
    <source>
        <dbReference type="ARBA" id="ARBA00023015"/>
    </source>
</evidence>
<keyword evidence="2" id="KW-0805">Transcription regulation</keyword>
<evidence type="ECO:0000256" key="4">
    <source>
        <dbReference type="ARBA" id="ARBA00023125"/>
    </source>
</evidence>
<dbReference type="InterPro" id="IPR014284">
    <property type="entry name" value="RNA_pol_sigma-70_dom"/>
</dbReference>
<dbReference type="AlphaFoldDB" id="A0A9D1MI95"/>
<feature type="non-terminal residue" evidence="7">
    <location>
        <position position="1"/>
    </location>
</feature>
<dbReference type="PROSITE" id="PS00716">
    <property type="entry name" value="SIGMA70_2"/>
    <property type="match status" value="1"/>
</dbReference>
<dbReference type="NCBIfam" id="TIGR02937">
    <property type="entry name" value="sigma70-ECF"/>
    <property type="match status" value="1"/>
</dbReference>
<accession>A0A9D1MI95</accession>
<dbReference type="GO" id="GO:0016987">
    <property type="term" value="F:sigma factor activity"/>
    <property type="evidence" value="ECO:0007669"/>
    <property type="project" value="UniProtKB-KW"/>
</dbReference>
<evidence type="ECO:0000313" key="7">
    <source>
        <dbReference type="EMBL" id="HIU60955.1"/>
    </source>
</evidence>
<dbReference type="PRINTS" id="PR00046">
    <property type="entry name" value="SIGMA70FCT"/>
</dbReference>
<keyword evidence="3" id="KW-0731">Sigma factor</keyword>
<dbReference type="Gene3D" id="1.20.140.160">
    <property type="match status" value="1"/>
</dbReference>
<dbReference type="Proteomes" id="UP000824094">
    <property type="component" value="Unassembled WGS sequence"/>
</dbReference>
<dbReference type="PANTHER" id="PTHR30385">
    <property type="entry name" value="SIGMA FACTOR F FLAGELLAR"/>
    <property type="match status" value="1"/>
</dbReference>
<keyword evidence="5" id="KW-0804">Transcription</keyword>
<dbReference type="InterPro" id="IPR007630">
    <property type="entry name" value="RNA_pol_sigma70_r4"/>
</dbReference>
<dbReference type="PANTHER" id="PTHR30385:SF4">
    <property type="entry name" value="RNA POLYMERASE SIGMA-E FACTOR"/>
    <property type="match status" value="1"/>
</dbReference>